<dbReference type="CDD" id="cd08544">
    <property type="entry name" value="Reeler"/>
    <property type="match status" value="1"/>
</dbReference>
<dbReference type="Proteomes" id="UP000092461">
    <property type="component" value="Unassembled WGS sequence"/>
</dbReference>
<keyword evidence="3" id="KW-0645">Protease</keyword>
<sequence>MAFRCVIIFVAIALPAAWANSAGAPDVACDDLVPQHHVDPQSTPAPYSYVLPKTRTVKPGESIQVTIRGNSKTDTIKGFLIQARAPGSSQSVGTFASLPGTLSQALSCGNAQSNYSNSQED</sequence>
<feature type="signal peptide" evidence="1">
    <location>
        <begin position="1"/>
        <end position="19"/>
    </location>
</feature>
<dbReference type="VEuPathDB" id="VectorBase:LLOJ004711"/>
<proteinExistence type="predicted"/>
<evidence type="ECO:0000313" key="3">
    <source>
        <dbReference type="EMBL" id="MBC1176917.1"/>
    </source>
</evidence>
<organism evidence="4 5">
    <name type="scientific">Lutzomyia longipalpis</name>
    <name type="common">Sand fly</name>
    <dbReference type="NCBI Taxonomy" id="7200"/>
    <lineage>
        <taxon>Eukaryota</taxon>
        <taxon>Metazoa</taxon>
        <taxon>Ecdysozoa</taxon>
        <taxon>Arthropoda</taxon>
        <taxon>Hexapoda</taxon>
        <taxon>Insecta</taxon>
        <taxon>Pterygota</taxon>
        <taxon>Neoptera</taxon>
        <taxon>Endopterygota</taxon>
        <taxon>Diptera</taxon>
        <taxon>Nematocera</taxon>
        <taxon>Psychodoidea</taxon>
        <taxon>Psychodidae</taxon>
        <taxon>Lutzomyia</taxon>
        <taxon>Lutzomyia</taxon>
    </lineage>
</organism>
<name>A0A1B0CJK8_LUTLO</name>
<dbReference type="InterPro" id="IPR051237">
    <property type="entry name" value="Ferric-chelate_Red/DefProt"/>
</dbReference>
<evidence type="ECO:0000259" key="2">
    <source>
        <dbReference type="Pfam" id="PF02014"/>
    </source>
</evidence>
<keyword evidence="1" id="KW-0732">Signal</keyword>
<keyword evidence="3" id="KW-0378">Hydrolase</keyword>
<dbReference type="EMBL" id="GITU01008214">
    <property type="protein sequence ID" value="MBC1176917.1"/>
    <property type="molecule type" value="Transcribed_RNA"/>
</dbReference>
<feature type="domain" description="Reelin" evidence="2">
    <location>
        <begin position="29"/>
        <end position="114"/>
    </location>
</feature>
<dbReference type="GO" id="GO:0016020">
    <property type="term" value="C:membrane"/>
    <property type="evidence" value="ECO:0007669"/>
    <property type="project" value="TreeGrafter"/>
</dbReference>
<evidence type="ECO:0000256" key="1">
    <source>
        <dbReference type="SAM" id="SignalP"/>
    </source>
</evidence>
<dbReference type="EnsemblMetazoa" id="LLOJ004711-RA">
    <property type="protein sequence ID" value="LLOJ004711-PA"/>
    <property type="gene ID" value="LLOJ004711"/>
</dbReference>
<reference evidence="3" key="2">
    <citation type="journal article" date="2020" name="BMC">
        <title>Leishmania infection induces a limited differential gene expression in the sand fly midgut.</title>
        <authorList>
            <person name="Coutinho-Abreu I.V."/>
            <person name="Serafim T.D."/>
            <person name="Meneses C."/>
            <person name="Kamhawi S."/>
            <person name="Oliveira F."/>
            <person name="Valenzuela J.G."/>
        </authorList>
    </citation>
    <scope>NUCLEOTIDE SEQUENCE</scope>
    <source>
        <strain evidence="3">Jacobina</strain>
        <tissue evidence="3">Midgut</tissue>
    </source>
</reference>
<protein>
    <submittedName>
        <fullName evidence="3">Putative serine protease</fullName>
    </submittedName>
</protein>
<dbReference type="InterPro" id="IPR042307">
    <property type="entry name" value="Reeler_sf"/>
</dbReference>
<feature type="chain" id="PRO_5044555334" evidence="1">
    <location>
        <begin position="20"/>
        <end position="121"/>
    </location>
</feature>
<dbReference type="InterPro" id="IPR002861">
    <property type="entry name" value="Reeler_dom"/>
</dbReference>
<dbReference type="GO" id="GO:0008233">
    <property type="term" value="F:peptidase activity"/>
    <property type="evidence" value="ECO:0007669"/>
    <property type="project" value="UniProtKB-KW"/>
</dbReference>
<evidence type="ECO:0000313" key="4">
    <source>
        <dbReference type="EnsemblMetazoa" id="LLOJ004711-PA"/>
    </source>
</evidence>
<dbReference type="Gene3D" id="2.60.40.4060">
    <property type="entry name" value="Reeler domain"/>
    <property type="match status" value="1"/>
</dbReference>
<reference evidence="5" key="1">
    <citation type="submission" date="2012-05" db="EMBL/GenBank/DDBJ databases">
        <title>Whole Genome Assembly of Lutzomyia longipalpis.</title>
        <authorList>
            <person name="Richards S."/>
            <person name="Qu C."/>
            <person name="Dillon R."/>
            <person name="Worley K."/>
            <person name="Scherer S."/>
            <person name="Batterton M."/>
            <person name="Taylor A."/>
            <person name="Hawes A."/>
            <person name="Hernandez B."/>
            <person name="Kovar C."/>
            <person name="Mandapat C."/>
            <person name="Pham C."/>
            <person name="Qu C."/>
            <person name="Jing C."/>
            <person name="Bess C."/>
            <person name="Bandaranaike D."/>
            <person name="Ngo D."/>
            <person name="Ongeri F."/>
            <person name="Arias F."/>
            <person name="Lara F."/>
            <person name="Weissenberger G."/>
            <person name="Kamau G."/>
            <person name="Han H."/>
            <person name="Shen H."/>
            <person name="Dinh H."/>
            <person name="Khalil I."/>
            <person name="Jones J."/>
            <person name="Shafer J."/>
            <person name="Jayaseelan J."/>
            <person name="Quiroz J."/>
            <person name="Blankenburg K."/>
            <person name="Nguyen L."/>
            <person name="Jackson L."/>
            <person name="Francisco L."/>
            <person name="Tang L.-Y."/>
            <person name="Pu L.-L."/>
            <person name="Perales L."/>
            <person name="Lorensuhewa L."/>
            <person name="Munidasa M."/>
            <person name="Coyle M."/>
            <person name="Taylor M."/>
            <person name="Puazo M."/>
            <person name="Firestine M."/>
            <person name="Scheel M."/>
            <person name="Javaid M."/>
            <person name="Wang M."/>
            <person name="Li M."/>
            <person name="Tabassum N."/>
            <person name="Saada N."/>
            <person name="Osuji N."/>
            <person name="Aqrawi P."/>
            <person name="Fu Q."/>
            <person name="Thornton R."/>
            <person name="Raj R."/>
            <person name="Goodspeed R."/>
            <person name="Mata R."/>
            <person name="Najjar R."/>
            <person name="Gubbala S."/>
            <person name="Lee S."/>
            <person name="Denson S."/>
            <person name="Patil S."/>
            <person name="Macmil S."/>
            <person name="Qi S."/>
            <person name="Matskevitch T."/>
            <person name="Palculict T."/>
            <person name="Mathew T."/>
            <person name="Vee V."/>
            <person name="Velamala V."/>
            <person name="Korchina V."/>
            <person name="Cai W."/>
            <person name="Liu W."/>
            <person name="Dai W."/>
            <person name="Zou X."/>
            <person name="Zhu Y."/>
            <person name="Zhang Y."/>
            <person name="Wu Y.-Q."/>
            <person name="Xin Y."/>
            <person name="Nazarath L."/>
            <person name="Kovar C."/>
            <person name="Han Y."/>
            <person name="Muzny D."/>
            <person name="Gibbs R."/>
        </authorList>
    </citation>
    <scope>NUCLEOTIDE SEQUENCE [LARGE SCALE GENOMIC DNA]</scope>
    <source>
        <strain evidence="5">Jacobina</strain>
    </source>
</reference>
<dbReference type="VEuPathDB" id="VectorBase:LLONM1_004118"/>
<accession>A0A1B0CJK8</accession>
<reference evidence="4" key="3">
    <citation type="submission" date="2020-05" db="UniProtKB">
        <authorList>
            <consortium name="EnsemblMetazoa"/>
        </authorList>
    </citation>
    <scope>IDENTIFICATION</scope>
    <source>
        <strain evidence="4">Jacobina</strain>
    </source>
</reference>
<keyword evidence="5" id="KW-1185">Reference proteome</keyword>
<dbReference type="EMBL" id="AJWK01014701">
    <property type="status" value="NOT_ANNOTATED_CDS"/>
    <property type="molecule type" value="Genomic_DNA"/>
</dbReference>
<dbReference type="GO" id="GO:0006508">
    <property type="term" value="P:proteolysis"/>
    <property type="evidence" value="ECO:0007669"/>
    <property type="project" value="UniProtKB-KW"/>
</dbReference>
<dbReference type="Pfam" id="PF02014">
    <property type="entry name" value="Reeler"/>
    <property type="match status" value="1"/>
</dbReference>
<evidence type="ECO:0000313" key="5">
    <source>
        <dbReference type="Proteomes" id="UP000092461"/>
    </source>
</evidence>
<dbReference type="AlphaFoldDB" id="A0A1B0CJK8"/>
<dbReference type="PANTHER" id="PTHR45828">
    <property type="entry name" value="CYTOCHROME B561/FERRIC REDUCTASE TRANSMEMBRANE"/>
    <property type="match status" value="1"/>
</dbReference>
<dbReference type="PANTHER" id="PTHR45828:SF33">
    <property type="entry name" value="DOMON DOMAIN-CONTAINING PROTEIN"/>
    <property type="match status" value="1"/>
</dbReference>